<reference evidence="1" key="1">
    <citation type="submission" date="2019-08" db="EMBL/GenBank/DDBJ databases">
        <authorList>
            <person name="Kucharzyk K."/>
            <person name="Murdoch R.W."/>
            <person name="Higgins S."/>
            <person name="Loffler F."/>
        </authorList>
    </citation>
    <scope>NUCLEOTIDE SEQUENCE</scope>
</reference>
<protein>
    <submittedName>
        <fullName evidence="1">Uncharacterized protein</fullName>
    </submittedName>
</protein>
<accession>A0A645GMZ6</accession>
<proteinExistence type="predicted"/>
<sequence>MDDLDKVITKALAGIDVRHYPYTVTPALIRTAVTRLEQWPTEEAKAV</sequence>
<gene>
    <name evidence="1" type="ORF">SDC9_175729</name>
</gene>
<organism evidence="1">
    <name type="scientific">bioreactor metagenome</name>
    <dbReference type="NCBI Taxonomy" id="1076179"/>
    <lineage>
        <taxon>unclassified sequences</taxon>
        <taxon>metagenomes</taxon>
        <taxon>ecological metagenomes</taxon>
    </lineage>
</organism>
<dbReference type="EMBL" id="VSSQ01078520">
    <property type="protein sequence ID" value="MPN28288.1"/>
    <property type="molecule type" value="Genomic_DNA"/>
</dbReference>
<name>A0A645GMZ6_9ZZZZ</name>
<comment type="caution">
    <text evidence="1">The sequence shown here is derived from an EMBL/GenBank/DDBJ whole genome shotgun (WGS) entry which is preliminary data.</text>
</comment>
<evidence type="ECO:0000313" key="1">
    <source>
        <dbReference type="EMBL" id="MPN28288.1"/>
    </source>
</evidence>
<dbReference type="AlphaFoldDB" id="A0A645GMZ6"/>